<dbReference type="Pfam" id="PF00270">
    <property type="entry name" value="DEAD"/>
    <property type="match status" value="1"/>
</dbReference>
<keyword evidence="7" id="KW-0234">DNA repair</keyword>
<dbReference type="Pfam" id="PF19306">
    <property type="entry name" value="WHD_Lhr"/>
    <property type="match status" value="1"/>
</dbReference>
<dbReference type="GO" id="GO:0005524">
    <property type="term" value="F:ATP binding"/>
    <property type="evidence" value="ECO:0007669"/>
    <property type="project" value="UniProtKB-KW"/>
</dbReference>
<dbReference type="InterPro" id="IPR027417">
    <property type="entry name" value="P-loop_NTPase"/>
</dbReference>
<dbReference type="InterPro" id="IPR013701">
    <property type="entry name" value="Lhr-like_DEAD/DEAH_assoc"/>
</dbReference>
<evidence type="ECO:0000256" key="5">
    <source>
        <dbReference type="ARBA" id="ARBA00022840"/>
    </source>
</evidence>
<evidence type="ECO:0000256" key="2">
    <source>
        <dbReference type="ARBA" id="ARBA00022763"/>
    </source>
</evidence>
<dbReference type="InterPro" id="IPR014001">
    <property type="entry name" value="Helicase_ATP-bd"/>
</dbReference>
<dbReference type="Proteomes" id="UP000515811">
    <property type="component" value="Chromosome"/>
</dbReference>
<dbReference type="InterPro" id="IPR001650">
    <property type="entry name" value="Helicase_C-like"/>
</dbReference>
<evidence type="ECO:0000313" key="12">
    <source>
        <dbReference type="EMBL" id="QNN58989.1"/>
    </source>
</evidence>
<reference evidence="12 13" key="1">
    <citation type="submission" date="2020-08" db="EMBL/GenBank/DDBJ databases">
        <title>Genome sequence of Diaphorobacter ruginosibacter DSM 27467T.</title>
        <authorList>
            <person name="Hyun D.-W."/>
            <person name="Bae J.-W."/>
        </authorList>
    </citation>
    <scope>NUCLEOTIDE SEQUENCE [LARGE SCALE GENOMIC DNA]</scope>
    <source>
        <strain evidence="12 13">DSM 27467</strain>
    </source>
</reference>
<evidence type="ECO:0000256" key="8">
    <source>
        <dbReference type="ARBA" id="ARBA00023235"/>
    </source>
</evidence>
<protein>
    <submittedName>
        <fullName evidence="12">Ligase-associated DNA damage response DEXH box helicase</fullName>
    </submittedName>
</protein>
<evidence type="ECO:0000259" key="10">
    <source>
        <dbReference type="PROSITE" id="PS51192"/>
    </source>
</evidence>
<dbReference type="PROSITE" id="PS51194">
    <property type="entry name" value="HELICASE_CTER"/>
    <property type="match status" value="1"/>
</dbReference>
<evidence type="ECO:0000256" key="6">
    <source>
        <dbReference type="ARBA" id="ARBA00023125"/>
    </source>
</evidence>
<organism evidence="12 13">
    <name type="scientific">Diaphorobacter ruginosibacter</name>
    <dbReference type="NCBI Taxonomy" id="1715720"/>
    <lineage>
        <taxon>Bacteria</taxon>
        <taxon>Pseudomonadati</taxon>
        <taxon>Pseudomonadota</taxon>
        <taxon>Betaproteobacteria</taxon>
        <taxon>Burkholderiales</taxon>
        <taxon>Comamonadaceae</taxon>
        <taxon>Diaphorobacter</taxon>
    </lineage>
</organism>
<dbReference type="Pfam" id="PF00271">
    <property type="entry name" value="Helicase_C"/>
    <property type="match status" value="1"/>
</dbReference>
<dbReference type="SMART" id="SM00490">
    <property type="entry name" value="HELICc"/>
    <property type="match status" value="1"/>
</dbReference>
<dbReference type="Pfam" id="PF08494">
    <property type="entry name" value="DEAD_assoc"/>
    <property type="match status" value="1"/>
</dbReference>
<dbReference type="RefSeq" id="WP_187599825.1">
    <property type="nucleotide sequence ID" value="NZ_CP060714.1"/>
</dbReference>
<keyword evidence="8" id="KW-0413">Isomerase</keyword>
<keyword evidence="12" id="KW-0436">Ligase</keyword>
<sequence length="837" mass="92291">MARARSAWRAWLASQGISAARFQREAWDAHARGDSGIISAPTGSGKTLAALGGPVMAALARAEGAGNVKEEARLREGFRILWVTPLRALASDTRERITAPIRDLLPAWSVALRTGDASSRDRRLSESGAAQLLIITPESLALLLSHERSLAQFASLQSVVVDEWHELLPNKRGVLLQLNLARLRALAPRVQVWGLSATIGNLDEALRVLVRQRPRARMQVIQDLRPKPFHLHSILPPPGSRLPWAGHLGLDNLPEVAKLVQSTGSSILFTNTRSQAELWFTALRSIWPEHVDTLAIHHGSLDQHVRQQVEEGLRSGRLRCVVATSSLDLGVDFPAVDRVLQVGGARSVARTVQRAGRARHRPGAAVRMDGVATQILDLCEFAATRELARQRIYESRQPLALCFDVLSQHIMSMALAGGFDPEALLREVRSSAAFESMSTAQWQDAIAFLVRGSASLAAYPQYERLRDDGAGRYVPANPGVARRHRMGIGTIVSHGAVPVQYLRGMRLGVIDEAFIARLVPGDTFNFAGKSLQLVRMQDGTAWVRRSASVGRYTPAWAGSLMPMSVRVGERMQALLAHAAAASSEEAVRALSPELRHLLPTLALQRERSHVPLEGELLIEVVGARPPRSLFIYPFAGRVVHEGLALLLATRLAQMQNNTFFWTCNEIGLMLQPQNPLDADTLDWPALLAERQLAADLQAAVNFGELARKRFKEIAQIAGLVAARAPGSRASQRQLQVSAGLLFDVLNQYDPQHILLCEARREALDQELHLPTLRETLSRLSKLTRVMAHAERHTPFSFGLWAESFRGQLTNESWSERVRRLALQNERDAGGVGYRSRR</sequence>
<dbReference type="SMART" id="SM00487">
    <property type="entry name" value="DEXDc"/>
    <property type="match status" value="1"/>
</dbReference>
<proteinExistence type="inferred from homology"/>
<evidence type="ECO:0000313" key="13">
    <source>
        <dbReference type="Proteomes" id="UP000515811"/>
    </source>
</evidence>
<dbReference type="KEGG" id="drg:H9K76_09420"/>
<keyword evidence="4" id="KW-0347">Helicase</keyword>
<dbReference type="InterPro" id="IPR017170">
    <property type="entry name" value="Lhr-like"/>
</dbReference>
<dbReference type="Gene3D" id="3.40.50.300">
    <property type="entry name" value="P-loop containing nucleotide triphosphate hydrolases"/>
    <property type="match status" value="2"/>
</dbReference>
<name>A0A7G9RTR4_9BURK</name>
<dbReference type="InterPro" id="IPR026362">
    <property type="entry name" value="DEXH_lig_assoc"/>
</dbReference>
<accession>A0A7G9RTR4</accession>
<dbReference type="InterPro" id="IPR052511">
    <property type="entry name" value="ATP-dep_Helicase"/>
</dbReference>
<comment type="similarity">
    <text evidence="9">Belongs to the Lhr helicase family. Lhr-Core subfamily.</text>
</comment>
<dbReference type="SUPFAM" id="SSF52540">
    <property type="entry name" value="P-loop containing nucleoside triphosphate hydrolases"/>
    <property type="match status" value="1"/>
</dbReference>
<dbReference type="InterPro" id="IPR045628">
    <property type="entry name" value="Lhr_WH_dom"/>
</dbReference>
<dbReference type="GO" id="GO:0006281">
    <property type="term" value="P:DNA repair"/>
    <property type="evidence" value="ECO:0007669"/>
    <property type="project" value="UniProtKB-KW"/>
</dbReference>
<gene>
    <name evidence="12" type="ORF">H9K76_09420</name>
</gene>
<feature type="domain" description="Helicase C-terminal" evidence="11">
    <location>
        <begin position="252"/>
        <end position="414"/>
    </location>
</feature>
<keyword evidence="3" id="KW-0378">Hydrolase</keyword>
<evidence type="ECO:0000256" key="4">
    <source>
        <dbReference type="ARBA" id="ARBA00022806"/>
    </source>
</evidence>
<dbReference type="PROSITE" id="PS51192">
    <property type="entry name" value="HELICASE_ATP_BIND_1"/>
    <property type="match status" value="1"/>
</dbReference>
<feature type="domain" description="Helicase ATP-binding" evidence="10">
    <location>
        <begin position="27"/>
        <end position="217"/>
    </location>
</feature>
<keyword evidence="6" id="KW-0238">DNA-binding</keyword>
<evidence type="ECO:0000259" key="11">
    <source>
        <dbReference type="PROSITE" id="PS51194"/>
    </source>
</evidence>
<dbReference type="InterPro" id="IPR011545">
    <property type="entry name" value="DEAD/DEAH_box_helicase_dom"/>
</dbReference>
<dbReference type="GO" id="GO:0004386">
    <property type="term" value="F:helicase activity"/>
    <property type="evidence" value="ECO:0007669"/>
    <property type="project" value="UniProtKB-KW"/>
</dbReference>
<dbReference type="GO" id="GO:0016887">
    <property type="term" value="F:ATP hydrolysis activity"/>
    <property type="evidence" value="ECO:0007669"/>
    <property type="project" value="TreeGrafter"/>
</dbReference>
<keyword evidence="2" id="KW-0227">DNA damage</keyword>
<dbReference type="PANTHER" id="PTHR47962:SF3">
    <property type="entry name" value="LARGE ATP-DEPENDENT HELICASE-RELATED PROTEIN"/>
    <property type="match status" value="1"/>
</dbReference>
<dbReference type="EMBL" id="CP060714">
    <property type="protein sequence ID" value="QNN58989.1"/>
    <property type="molecule type" value="Genomic_DNA"/>
</dbReference>
<keyword evidence="1" id="KW-0547">Nucleotide-binding</keyword>
<dbReference type="PANTHER" id="PTHR47962">
    <property type="entry name" value="ATP-DEPENDENT HELICASE LHR-RELATED-RELATED"/>
    <property type="match status" value="1"/>
</dbReference>
<evidence type="ECO:0000256" key="7">
    <source>
        <dbReference type="ARBA" id="ARBA00023204"/>
    </source>
</evidence>
<keyword evidence="5" id="KW-0067">ATP-binding</keyword>
<dbReference type="GO" id="GO:0016874">
    <property type="term" value="F:ligase activity"/>
    <property type="evidence" value="ECO:0007669"/>
    <property type="project" value="UniProtKB-KW"/>
</dbReference>
<evidence type="ECO:0000256" key="1">
    <source>
        <dbReference type="ARBA" id="ARBA00022741"/>
    </source>
</evidence>
<evidence type="ECO:0000256" key="9">
    <source>
        <dbReference type="ARBA" id="ARBA00093467"/>
    </source>
</evidence>
<dbReference type="NCBIfam" id="TIGR04121">
    <property type="entry name" value="DEXH_lig_assoc"/>
    <property type="match status" value="1"/>
</dbReference>
<dbReference type="AlphaFoldDB" id="A0A7G9RTR4"/>
<dbReference type="PIRSF" id="PIRSF037307">
    <property type="entry name" value="Lhr-like_helic_prd"/>
    <property type="match status" value="1"/>
</dbReference>
<keyword evidence="13" id="KW-1185">Reference proteome</keyword>
<dbReference type="GO" id="GO:0003677">
    <property type="term" value="F:DNA binding"/>
    <property type="evidence" value="ECO:0007669"/>
    <property type="project" value="UniProtKB-KW"/>
</dbReference>
<evidence type="ECO:0000256" key="3">
    <source>
        <dbReference type="ARBA" id="ARBA00022801"/>
    </source>
</evidence>